<dbReference type="SUPFAM" id="SSF47188">
    <property type="entry name" value="Hemerythrin-like"/>
    <property type="match status" value="1"/>
</dbReference>
<dbReference type="PANTHER" id="PTHR37164">
    <property type="entry name" value="BACTERIOHEMERYTHRIN"/>
    <property type="match status" value="1"/>
</dbReference>
<organism evidence="6 7">
    <name type="scientific">Melioribacter roseus (strain DSM 23840 / JCM 17771 / VKM B-2668 / P3M-2)</name>
    <dbReference type="NCBI Taxonomy" id="1191523"/>
    <lineage>
        <taxon>Bacteria</taxon>
        <taxon>Pseudomonadati</taxon>
        <taxon>Ignavibacteriota</taxon>
        <taxon>Ignavibacteria</taxon>
        <taxon>Ignavibacteriales</taxon>
        <taxon>Melioribacteraceae</taxon>
        <taxon>Melioribacter</taxon>
    </lineage>
</organism>
<evidence type="ECO:0000256" key="4">
    <source>
        <dbReference type="ARBA" id="ARBA00023004"/>
    </source>
</evidence>
<dbReference type="InterPro" id="IPR016131">
    <property type="entry name" value="Haemerythrin_Fe_BS"/>
</dbReference>
<dbReference type="Pfam" id="PF01814">
    <property type="entry name" value="Hemerythrin"/>
    <property type="match status" value="1"/>
</dbReference>
<keyword evidence="4" id="KW-0408">Iron</keyword>
<dbReference type="PANTHER" id="PTHR37164:SF1">
    <property type="entry name" value="BACTERIOHEMERYTHRIN"/>
    <property type="match status" value="1"/>
</dbReference>
<dbReference type="RefSeq" id="WP_014856855.1">
    <property type="nucleotide sequence ID" value="NC_018178.1"/>
</dbReference>
<keyword evidence="2" id="KW-0813">Transport</keyword>
<evidence type="ECO:0000313" key="6">
    <source>
        <dbReference type="EMBL" id="AFN75423.1"/>
    </source>
</evidence>
<gene>
    <name evidence="6" type="ordered locus">MROS_2193</name>
</gene>
<evidence type="ECO:0000256" key="2">
    <source>
        <dbReference type="ARBA" id="ARBA00022621"/>
    </source>
</evidence>
<evidence type="ECO:0000256" key="3">
    <source>
        <dbReference type="ARBA" id="ARBA00022723"/>
    </source>
</evidence>
<dbReference type="Proteomes" id="UP000009011">
    <property type="component" value="Chromosome"/>
</dbReference>
<dbReference type="Gene3D" id="1.20.120.50">
    <property type="entry name" value="Hemerythrin-like"/>
    <property type="match status" value="1"/>
</dbReference>
<dbReference type="NCBIfam" id="TIGR02481">
    <property type="entry name" value="hemeryth_dom"/>
    <property type="match status" value="1"/>
</dbReference>
<dbReference type="GO" id="GO:0046872">
    <property type="term" value="F:metal ion binding"/>
    <property type="evidence" value="ECO:0007669"/>
    <property type="project" value="UniProtKB-KW"/>
</dbReference>
<dbReference type="InterPro" id="IPR012827">
    <property type="entry name" value="Hemerythrin_metal-bd"/>
</dbReference>
<dbReference type="HOGENOM" id="CLU_086902_3_1_10"/>
<sequence>MSLINWNDTYSVRIKVLDNQHKKLVDTINLLYDAMKQGKSNEVLSKIIFDLIAYTKTHFQSEEDLFEKYSYPNKLQHKKEHDDFVNSVGKFYEDFQNKRAGLSLEIMNFLTNWLTKHIKGSDKAYSKFMNEQGIY</sequence>
<keyword evidence="2" id="KW-0561">Oxygen transport</keyword>
<protein>
    <submittedName>
        <fullName evidence="6">Hemerythrin</fullName>
    </submittedName>
</protein>
<dbReference type="OrthoDB" id="9797092at2"/>
<dbReference type="EMBL" id="CP003557">
    <property type="protein sequence ID" value="AFN75423.1"/>
    <property type="molecule type" value="Genomic_DNA"/>
</dbReference>
<evidence type="ECO:0000256" key="1">
    <source>
        <dbReference type="ARBA" id="ARBA00010587"/>
    </source>
</evidence>
<comment type="similarity">
    <text evidence="1">Belongs to the hemerythrin family.</text>
</comment>
<dbReference type="InterPro" id="IPR012312">
    <property type="entry name" value="Hemerythrin-like"/>
</dbReference>
<dbReference type="GO" id="GO:0005344">
    <property type="term" value="F:oxygen carrier activity"/>
    <property type="evidence" value="ECO:0007669"/>
    <property type="project" value="UniProtKB-KW"/>
</dbReference>
<dbReference type="KEGG" id="mro:MROS_2193"/>
<dbReference type="NCBIfam" id="NF033749">
    <property type="entry name" value="bact_hemeryth"/>
    <property type="match status" value="1"/>
</dbReference>
<dbReference type="AlphaFoldDB" id="I7A2M0"/>
<keyword evidence="7" id="KW-1185">Reference proteome</keyword>
<dbReference type="InterPro" id="IPR035938">
    <property type="entry name" value="Hemerythrin-like_sf"/>
</dbReference>
<feature type="domain" description="Hemerythrin-like" evidence="5">
    <location>
        <begin position="14"/>
        <end position="125"/>
    </location>
</feature>
<dbReference type="CDD" id="cd12107">
    <property type="entry name" value="Hemerythrin"/>
    <property type="match status" value="1"/>
</dbReference>
<dbReference type="PROSITE" id="PS00550">
    <property type="entry name" value="HEMERYTHRINS"/>
    <property type="match status" value="1"/>
</dbReference>
<dbReference type="STRING" id="1191523.MROS_2193"/>
<dbReference type="eggNOG" id="COG2703">
    <property type="taxonomic scope" value="Bacteria"/>
</dbReference>
<name>I7A2M0_MELRP</name>
<evidence type="ECO:0000313" key="7">
    <source>
        <dbReference type="Proteomes" id="UP000009011"/>
    </source>
</evidence>
<evidence type="ECO:0000259" key="5">
    <source>
        <dbReference type="Pfam" id="PF01814"/>
    </source>
</evidence>
<keyword evidence="3" id="KW-0479">Metal-binding</keyword>
<reference evidence="6 7" key="1">
    <citation type="journal article" date="2013" name="PLoS ONE">
        <title>Genomic analysis of Melioribacter roseus, facultatively anaerobic organotrophic bacterium representing a novel deep lineage within Bacteriodetes/Chlorobi group.</title>
        <authorList>
            <person name="Kadnikov V.V."/>
            <person name="Mardanov A.V."/>
            <person name="Podosokorskaya O.A."/>
            <person name="Gavrilov S.N."/>
            <person name="Kublanov I.V."/>
            <person name="Beletsky A.V."/>
            <person name="Bonch-Osmolovskaya E.A."/>
            <person name="Ravin N.V."/>
        </authorList>
    </citation>
    <scope>NUCLEOTIDE SEQUENCE [LARGE SCALE GENOMIC DNA]</scope>
    <source>
        <strain evidence="7">JCM 17771 / P3M-2</strain>
    </source>
</reference>
<proteinExistence type="inferred from homology"/>
<dbReference type="InterPro" id="IPR050669">
    <property type="entry name" value="Hemerythrin"/>
</dbReference>
<accession>I7A2M0</accession>